<dbReference type="SUPFAM" id="SSF88946">
    <property type="entry name" value="Sigma2 domain of RNA polymerase sigma factors"/>
    <property type="match status" value="1"/>
</dbReference>
<dbReference type="Pfam" id="PF04542">
    <property type="entry name" value="Sigma70_r2"/>
    <property type="match status" value="1"/>
</dbReference>
<evidence type="ECO:0000256" key="3">
    <source>
        <dbReference type="ARBA" id="ARBA00023082"/>
    </source>
</evidence>
<dbReference type="InterPro" id="IPR014327">
    <property type="entry name" value="RNA_pol_sigma70_bacteroid"/>
</dbReference>
<gene>
    <name evidence="8" type="ORF">OI18_03375</name>
</gene>
<keyword evidence="5" id="KW-1133">Transmembrane helix</keyword>
<evidence type="ECO:0000256" key="5">
    <source>
        <dbReference type="SAM" id="Phobius"/>
    </source>
</evidence>
<evidence type="ECO:0000313" key="9">
    <source>
        <dbReference type="Proteomes" id="UP000031408"/>
    </source>
</evidence>
<sequence length="198" mass="22915">MLHNDANKYEEAQLLSLLADDSEYAFQLIYDRHRSRIYQVSLRYLKSPILAQEVVQDVFLKLWFNRKNLKTDQPVEAWLYQVTKNNLLNRLRKIANEWKAMKGLGLIAETSINNTEAICQEAQYDELLQAAIAQLPDQQQKVFTLARQEQLTYNDIAQRLNISPLTVKTHMSRALDSIKVYLSAHGIIIPAALFIILK</sequence>
<evidence type="ECO:0000256" key="1">
    <source>
        <dbReference type="ARBA" id="ARBA00010641"/>
    </source>
</evidence>
<dbReference type="InterPro" id="IPR013325">
    <property type="entry name" value="RNA_pol_sigma_r2"/>
</dbReference>
<comment type="caution">
    <text evidence="8">The sequence shown here is derived from an EMBL/GenBank/DDBJ whole genome shotgun (WGS) entry which is preliminary data.</text>
</comment>
<dbReference type="InterPro" id="IPR013324">
    <property type="entry name" value="RNA_pol_sigma_r3/r4-like"/>
</dbReference>
<organism evidence="8 9">
    <name type="scientific">Flavihumibacter solisilvae</name>
    <dbReference type="NCBI Taxonomy" id="1349421"/>
    <lineage>
        <taxon>Bacteria</taxon>
        <taxon>Pseudomonadati</taxon>
        <taxon>Bacteroidota</taxon>
        <taxon>Chitinophagia</taxon>
        <taxon>Chitinophagales</taxon>
        <taxon>Chitinophagaceae</taxon>
        <taxon>Flavihumibacter</taxon>
    </lineage>
</organism>
<dbReference type="NCBIfam" id="TIGR02985">
    <property type="entry name" value="Sig70_bacteroi1"/>
    <property type="match status" value="1"/>
</dbReference>
<comment type="similarity">
    <text evidence="1">Belongs to the sigma-70 factor family. ECF subfamily.</text>
</comment>
<keyword evidence="5" id="KW-0812">Transmembrane</keyword>
<keyword evidence="2" id="KW-0805">Transcription regulation</keyword>
<dbReference type="PANTHER" id="PTHR43133:SF46">
    <property type="entry name" value="RNA POLYMERASE SIGMA-70 FACTOR ECF SUBFAMILY"/>
    <property type="match status" value="1"/>
</dbReference>
<feature type="transmembrane region" description="Helical" evidence="5">
    <location>
        <begin position="178"/>
        <end position="197"/>
    </location>
</feature>
<feature type="domain" description="RNA polymerase sigma-70 region 2" evidence="6">
    <location>
        <begin position="29"/>
        <end position="93"/>
    </location>
</feature>
<dbReference type="Pfam" id="PF08281">
    <property type="entry name" value="Sigma70_r4_2"/>
    <property type="match status" value="1"/>
</dbReference>
<feature type="domain" description="RNA polymerase sigma factor 70 region 4 type 2" evidence="7">
    <location>
        <begin position="126"/>
        <end position="175"/>
    </location>
</feature>
<dbReference type="OrthoDB" id="799938at2"/>
<dbReference type="EMBL" id="JSVC01000003">
    <property type="protein sequence ID" value="KIC95936.1"/>
    <property type="molecule type" value="Genomic_DNA"/>
</dbReference>
<keyword evidence="9" id="KW-1185">Reference proteome</keyword>
<evidence type="ECO:0000256" key="4">
    <source>
        <dbReference type="ARBA" id="ARBA00023163"/>
    </source>
</evidence>
<evidence type="ECO:0000256" key="2">
    <source>
        <dbReference type="ARBA" id="ARBA00023015"/>
    </source>
</evidence>
<evidence type="ECO:0000313" key="8">
    <source>
        <dbReference type="EMBL" id="KIC95936.1"/>
    </source>
</evidence>
<dbReference type="GO" id="GO:0016987">
    <property type="term" value="F:sigma factor activity"/>
    <property type="evidence" value="ECO:0007669"/>
    <property type="project" value="UniProtKB-KW"/>
</dbReference>
<dbReference type="GO" id="GO:0003677">
    <property type="term" value="F:DNA binding"/>
    <property type="evidence" value="ECO:0007669"/>
    <property type="project" value="InterPro"/>
</dbReference>
<protein>
    <recommendedName>
        <fullName evidence="10">HTH luxR-type domain-containing protein</fullName>
    </recommendedName>
</protein>
<evidence type="ECO:0000259" key="6">
    <source>
        <dbReference type="Pfam" id="PF04542"/>
    </source>
</evidence>
<dbReference type="AlphaFoldDB" id="A0A0C1L8M4"/>
<dbReference type="GO" id="GO:0006352">
    <property type="term" value="P:DNA-templated transcription initiation"/>
    <property type="evidence" value="ECO:0007669"/>
    <property type="project" value="InterPro"/>
</dbReference>
<dbReference type="InterPro" id="IPR039425">
    <property type="entry name" value="RNA_pol_sigma-70-like"/>
</dbReference>
<keyword evidence="5" id="KW-0472">Membrane</keyword>
<dbReference type="RefSeq" id="WP_039137249.1">
    <property type="nucleotide sequence ID" value="NZ_JSVC01000003.1"/>
</dbReference>
<dbReference type="Gene3D" id="1.10.1740.10">
    <property type="match status" value="1"/>
</dbReference>
<dbReference type="InterPro" id="IPR007627">
    <property type="entry name" value="RNA_pol_sigma70_r2"/>
</dbReference>
<dbReference type="STRING" id="1349421.OI18_03375"/>
<dbReference type="CDD" id="cd06171">
    <property type="entry name" value="Sigma70_r4"/>
    <property type="match status" value="1"/>
</dbReference>
<dbReference type="NCBIfam" id="TIGR02937">
    <property type="entry name" value="sigma70-ECF"/>
    <property type="match status" value="1"/>
</dbReference>
<dbReference type="SUPFAM" id="SSF88659">
    <property type="entry name" value="Sigma3 and sigma4 domains of RNA polymerase sigma factors"/>
    <property type="match status" value="1"/>
</dbReference>
<evidence type="ECO:0008006" key="10">
    <source>
        <dbReference type="Google" id="ProtNLM"/>
    </source>
</evidence>
<dbReference type="InterPro" id="IPR036388">
    <property type="entry name" value="WH-like_DNA-bd_sf"/>
</dbReference>
<keyword evidence="4" id="KW-0804">Transcription</keyword>
<dbReference type="Proteomes" id="UP000031408">
    <property type="component" value="Unassembled WGS sequence"/>
</dbReference>
<reference evidence="8 9" key="1">
    <citation type="submission" date="2014-11" db="EMBL/GenBank/DDBJ databases">
        <title>Genome sequence of Flavihumibacter solisilvae 3-3.</title>
        <authorList>
            <person name="Zhou G."/>
            <person name="Li M."/>
            <person name="Wang G."/>
        </authorList>
    </citation>
    <scope>NUCLEOTIDE SEQUENCE [LARGE SCALE GENOMIC DNA]</scope>
    <source>
        <strain evidence="8 9">3-3</strain>
    </source>
</reference>
<accession>A0A0C1L8M4</accession>
<proteinExistence type="inferred from homology"/>
<dbReference type="InterPro" id="IPR013249">
    <property type="entry name" value="RNA_pol_sigma70_r4_t2"/>
</dbReference>
<evidence type="ECO:0000259" key="7">
    <source>
        <dbReference type="Pfam" id="PF08281"/>
    </source>
</evidence>
<keyword evidence="3" id="KW-0731">Sigma factor</keyword>
<name>A0A0C1L8M4_9BACT</name>
<dbReference type="Gene3D" id="1.10.10.10">
    <property type="entry name" value="Winged helix-like DNA-binding domain superfamily/Winged helix DNA-binding domain"/>
    <property type="match status" value="1"/>
</dbReference>
<dbReference type="PANTHER" id="PTHR43133">
    <property type="entry name" value="RNA POLYMERASE ECF-TYPE SIGMA FACTO"/>
    <property type="match status" value="1"/>
</dbReference>
<dbReference type="InterPro" id="IPR014284">
    <property type="entry name" value="RNA_pol_sigma-70_dom"/>
</dbReference>